<dbReference type="Proteomes" id="UP001365846">
    <property type="component" value="Unassembled WGS sequence"/>
</dbReference>
<feature type="compositionally biased region" description="Low complexity" evidence="1">
    <location>
        <begin position="181"/>
        <end position="215"/>
    </location>
</feature>
<keyword evidence="4" id="KW-1185">Reference proteome</keyword>
<reference evidence="3 4" key="1">
    <citation type="submission" date="2024-03" db="EMBL/GenBank/DDBJ databases">
        <title>Novel species of the genus Variovorax.</title>
        <authorList>
            <person name="Liu Q."/>
            <person name="Xin Y.-H."/>
        </authorList>
    </citation>
    <scope>NUCLEOTIDE SEQUENCE [LARGE SCALE GENOMIC DNA]</scope>
    <source>
        <strain evidence="3 4">KACC 18899</strain>
    </source>
</reference>
<feature type="compositionally biased region" description="Low complexity" evidence="1">
    <location>
        <begin position="134"/>
        <end position="160"/>
    </location>
</feature>
<protein>
    <recommendedName>
        <fullName evidence="5">Zinc-ribbon domain-containing protein</fullName>
    </recommendedName>
</protein>
<feature type="compositionally biased region" description="Low complexity" evidence="1">
    <location>
        <begin position="298"/>
        <end position="310"/>
    </location>
</feature>
<evidence type="ECO:0000313" key="4">
    <source>
        <dbReference type="Proteomes" id="UP001365846"/>
    </source>
</evidence>
<evidence type="ECO:0000313" key="3">
    <source>
        <dbReference type="EMBL" id="MEJ8812437.1"/>
    </source>
</evidence>
<keyword evidence="2" id="KW-0812">Transmembrane</keyword>
<feature type="region of interest" description="Disordered" evidence="1">
    <location>
        <begin position="114"/>
        <end position="160"/>
    </location>
</feature>
<keyword evidence="2" id="KW-0472">Membrane</keyword>
<name>A0ABU8VFK5_9BURK</name>
<feature type="transmembrane region" description="Helical" evidence="2">
    <location>
        <begin position="65"/>
        <end position="88"/>
    </location>
</feature>
<sequence>MSNPLVCGNCGTPNRANAKFCIGCAGRLPGLAPAGGVHAQIAPMQDFERERPMAASRPEPAPTSFWLHLGLVGLTMVFAFVAWCVYVLHGRTAPWSQRAESTASQAAAVREPIEAPVPVPSPTPPPTTTPTPSPAAAAPAAAAPPRTAAAEPPTRAAGAPPALDAVTQALALAKRQAAAAAQAATPAPAPQRQTDAAERTASAARSAPPRTASAPRARRDTRDLADPLDSPVVVRRPGSQPDPGPPIAAGPGPQYSWTRPAAPRAAEDPGPPIAAGPGPRYETRPEVRAPVTAVMPSGDAGPPIAIGPGPRYDYSTPPARER</sequence>
<gene>
    <name evidence="3" type="ORF">WKW77_15235</name>
</gene>
<comment type="caution">
    <text evidence="3">The sequence shown here is derived from an EMBL/GenBank/DDBJ whole genome shotgun (WGS) entry which is preliminary data.</text>
</comment>
<evidence type="ECO:0000256" key="2">
    <source>
        <dbReference type="SAM" id="Phobius"/>
    </source>
</evidence>
<organism evidence="3 4">
    <name type="scientific">Variovorax ureilyticus</name>
    <dbReference type="NCBI Taxonomy" id="1836198"/>
    <lineage>
        <taxon>Bacteria</taxon>
        <taxon>Pseudomonadati</taxon>
        <taxon>Pseudomonadota</taxon>
        <taxon>Betaproteobacteria</taxon>
        <taxon>Burkholderiales</taxon>
        <taxon>Comamonadaceae</taxon>
        <taxon>Variovorax</taxon>
    </lineage>
</organism>
<accession>A0ABU8VFK5</accession>
<proteinExistence type="predicted"/>
<feature type="region of interest" description="Disordered" evidence="1">
    <location>
        <begin position="181"/>
        <end position="322"/>
    </location>
</feature>
<keyword evidence="2" id="KW-1133">Transmembrane helix</keyword>
<dbReference type="RefSeq" id="WP_340357699.1">
    <property type="nucleotide sequence ID" value="NZ_JBBKZU010000006.1"/>
</dbReference>
<evidence type="ECO:0000256" key="1">
    <source>
        <dbReference type="SAM" id="MobiDB-lite"/>
    </source>
</evidence>
<evidence type="ECO:0008006" key="5">
    <source>
        <dbReference type="Google" id="ProtNLM"/>
    </source>
</evidence>
<dbReference type="EMBL" id="JBBKZU010000006">
    <property type="protein sequence ID" value="MEJ8812437.1"/>
    <property type="molecule type" value="Genomic_DNA"/>
</dbReference>
<feature type="compositionally biased region" description="Pro residues" evidence="1">
    <location>
        <begin position="115"/>
        <end position="133"/>
    </location>
</feature>